<accession>A0A841Q1W2</accession>
<comment type="caution">
    <text evidence="1">The sequence shown here is derived from an EMBL/GenBank/DDBJ whole genome shotgun (WGS) entry which is preliminary data.</text>
</comment>
<dbReference type="InterPro" id="IPR025549">
    <property type="entry name" value="YjzC"/>
</dbReference>
<name>A0A841Q1W2_9BACI</name>
<dbReference type="Pfam" id="PF14168">
    <property type="entry name" value="YjzC"/>
    <property type="match status" value="1"/>
</dbReference>
<reference evidence="1 2" key="1">
    <citation type="submission" date="2020-08" db="EMBL/GenBank/DDBJ databases">
        <title>Genomic Encyclopedia of Type Strains, Phase IV (KMG-IV): sequencing the most valuable type-strain genomes for metagenomic binning, comparative biology and taxonomic classification.</title>
        <authorList>
            <person name="Goeker M."/>
        </authorList>
    </citation>
    <scope>NUCLEOTIDE SEQUENCE [LARGE SCALE GENOMIC DNA]</scope>
    <source>
        <strain evidence="1 2">DSM 19612</strain>
    </source>
</reference>
<protein>
    <submittedName>
        <fullName evidence="1">D-lyxose ketol-isomerase</fullName>
    </submittedName>
</protein>
<sequence length="53" mass="6158">MSDEKRQYRTGQGVPIKGEYRCQSGEKVHLQPGENFPMCPVSEKETYWTHEGQ</sequence>
<proteinExistence type="predicted"/>
<dbReference type="GO" id="GO:0016853">
    <property type="term" value="F:isomerase activity"/>
    <property type="evidence" value="ECO:0007669"/>
    <property type="project" value="UniProtKB-KW"/>
</dbReference>
<organism evidence="1 2">
    <name type="scientific">Salirhabdus euzebyi</name>
    <dbReference type="NCBI Taxonomy" id="394506"/>
    <lineage>
        <taxon>Bacteria</taxon>
        <taxon>Bacillati</taxon>
        <taxon>Bacillota</taxon>
        <taxon>Bacilli</taxon>
        <taxon>Bacillales</taxon>
        <taxon>Bacillaceae</taxon>
        <taxon>Salirhabdus</taxon>
    </lineage>
</organism>
<evidence type="ECO:0000313" key="1">
    <source>
        <dbReference type="EMBL" id="MBB6451955.1"/>
    </source>
</evidence>
<gene>
    <name evidence="1" type="ORF">HNQ94_000376</name>
</gene>
<dbReference type="EMBL" id="JACHGH010000001">
    <property type="protein sequence ID" value="MBB6451955.1"/>
    <property type="molecule type" value="Genomic_DNA"/>
</dbReference>
<keyword evidence="2" id="KW-1185">Reference proteome</keyword>
<evidence type="ECO:0000313" key="2">
    <source>
        <dbReference type="Proteomes" id="UP000581688"/>
    </source>
</evidence>
<dbReference type="AlphaFoldDB" id="A0A841Q1W2"/>
<dbReference type="Proteomes" id="UP000581688">
    <property type="component" value="Unassembled WGS sequence"/>
</dbReference>
<dbReference type="RefSeq" id="WP_174494482.1">
    <property type="nucleotide sequence ID" value="NZ_CADDWK010000001.1"/>
</dbReference>
<keyword evidence="1" id="KW-0413">Isomerase</keyword>